<dbReference type="EMBL" id="CP141769">
    <property type="protein sequence ID" value="WRS39568.1"/>
    <property type="molecule type" value="Genomic_DNA"/>
</dbReference>
<feature type="compositionally biased region" description="Pro residues" evidence="1">
    <location>
        <begin position="109"/>
        <end position="120"/>
    </location>
</feature>
<evidence type="ECO:0000256" key="1">
    <source>
        <dbReference type="SAM" id="MobiDB-lite"/>
    </source>
</evidence>
<dbReference type="RefSeq" id="WP_324780099.1">
    <property type="nucleotide sequence ID" value="NZ_CP141769.1"/>
</dbReference>
<evidence type="ECO:0000313" key="4">
    <source>
        <dbReference type="Proteomes" id="UP001334732"/>
    </source>
</evidence>
<accession>A0ABZ1CJK6</accession>
<proteinExistence type="predicted"/>
<name>A0ABZ1CJK6_9PROT</name>
<feature type="region of interest" description="Disordered" evidence="1">
    <location>
        <begin position="91"/>
        <end position="129"/>
    </location>
</feature>
<sequence length="209" mass="21064">MNTNFTPHGLAVAALLACGTAHAGLSGFDGYAAATDAELDAMRGGFEFNLNGMQVTLAFSLEQLTYVNGQLVSSMKLTPLQFGPVASPVAGGVASVPPPAPASPVTNAPSPPSGGSPPPQLASGGSPPTTVTTQILNNQGVLTLVQNGTGNNFTLPESLSALNTVIQNTVDNQVIRNLTVLNATLSMQQAAAAMRLGAALNQLSAAGLR</sequence>
<protein>
    <submittedName>
        <fullName evidence="3">Uncharacterized protein</fullName>
    </submittedName>
</protein>
<evidence type="ECO:0000313" key="3">
    <source>
        <dbReference type="EMBL" id="WRS39568.1"/>
    </source>
</evidence>
<feature type="chain" id="PRO_5045781112" evidence="2">
    <location>
        <begin position="24"/>
        <end position="209"/>
    </location>
</feature>
<gene>
    <name evidence="3" type="ORF">VA613_01490</name>
</gene>
<keyword evidence="2" id="KW-0732">Signal</keyword>
<evidence type="ECO:0000256" key="2">
    <source>
        <dbReference type="SAM" id="SignalP"/>
    </source>
</evidence>
<organism evidence="3 4">
    <name type="scientific">Thiobacillus sedimenti</name>
    <dbReference type="NCBI Taxonomy" id="3110231"/>
    <lineage>
        <taxon>Bacteria</taxon>
        <taxon>Pseudomonadati</taxon>
        <taxon>Pseudomonadota</taxon>
        <taxon>Betaproteobacteria</taxon>
        <taxon>Nitrosomonadales</taxon>
        <taxon>Thiobacillaceae</taxon>
        <taxon>Thiobacillus</taxon>
    </lineage>
</organism>
<keyword evidence="4" id="KW-1185">Reference proteome</keyword>
<feature type="signal peptide" evidence="2">
    <location>
        <begin position="1"/>
        <end position="23"/>
    </location>
</feature>
<reference evidence="3 4" key="1">
    <citation type="submission" date="2023-12" db="EMBL/GenBank/DDBJ databases">
        <title>Thiobacillus sedimentum sp. nov., a chemolithoautotrophic sulfur-oxidizing bacterium isolated from freshwater sediment.</title>
        <authorList>
            <person name="Luo J."/>
            <person name="Dai C."/>
        </authorList>
    </citation>
    <scope>NUCLEOTIDE SEQUENCE [LARGE SCALE GENOMIC DNA]</scope>
    <source>
        <strain evidence="3 4">SCUT-2</strain>
    </source>
</reference>
<dbReference type="Proteomes" id="UP001334732">
    <property type="component" value="Chromosome"/>
</dbReference>